<organism evidence="4 5">
    <name type="scientific">Botrimarina colliarenosi</name>
    <dbReference type="NCBI Taxonomy" id="2528001"/>
    <lineage>
        <taxon>Bacteria</taxon>
        <taxon>Pseudomonadati</taxon>
        <taxon>Planctomycetota</taxon>
        <taxon>Planctomycetia</taxon>
        <taxon>Pirellulales</taxon>
        <taxon>Lacipirellulaceae</taxon>
        <taxon>Botrimarina</taxon>
    </lineage>
</organism>
<feature type="transmembrane region" description="Helical" evidence="2">
    <location>
        <begin position="133"/>
        <end position="155"/>
    </location>
</feature>
<feature type="transmembrane region" description="Helical" evidence="2">
    <location>
        <begin position="211"/>
        <end position="229"/>
    </location>
</feature>
<feature type="compositionally biased region" description="Low complexity" evidence="1">
    <location>
        <begin position="36"/>
        <end position="56"/>
    </location>
</feature>
<keyword evidence="2" id="KW-0472">Membrane</keyword>
<keyword evidence="2" id="KW-0812">Transmembrane</keyword>
<feature type="compositionally biased region" description="Acidic residues" evidence="1">
    <location>
        <begin position="86"/>
        <end position="105"/>
    </location>
</feature>
<sequence length="283" mass="29737" precursor="true">MQRFGLMTCCFAAALALATAALAQDPAAQVLDEPAVDTPTAEAPAAEAPVAQSPEPMADEPTPPDEPVASDDVPPVEPEANADTADPAEDEPLDAGDVDEEDAMDADSPAAAGTDWNGLVERAPAFFALTHHAAVHLPIALWAFGAFFVVIGAVVPSWRTQIPLACLIGGALTAVAAVASGWWYAAYEYGEPWAWGDGFGDWSEQLVKHRWTGFALAVASIGLSLVALISQARQSRGMGVFWRLGLIALALAVAWEGHIGGELIHGEGFLEDGFQQWVNPEAE</sequence>
<reference evidence="4 5" key="1">
    <citation type="submission" date="2019-02" db="EMBL/GenBank/DDBJ databases">
        <title>Deep-cultivation of Planctomycetes and their phenomic and genomic characterization uncovers novel biology.</title>
        <authorList>
            <person name="Wiegand S."/>
            <person name="Jogler M."/>
            <person name="Boedeker C."/>
            <person name="Pinto D."/>
            <person name="Vollmers J."/>
            <person name="Rivas-Marin E."/>
            <person name="Kohn T."/>
            <person name="Peeters S.H."/>
            <person name="Heuer A."/>
            <person name="Rast P."/>
            <person name="Oberbeckmann S."/>
            <person name="Bunk B."/>
            <person name="Jeske O."/>
            <person name="Meyerdierks A."/>
            <person name="Storesund J.E."/>
            <person name="Kallscheuer N."/>
            <person name="Luecker S."/>
            <person name="Lage O.M."/>
            <person name="Pohl T."/>
            <person name="Merkel B.J."/>
            <person name="Hornburger P."/>
            <person name="Mueller R.-W."/>
            <person name="Bruemmer F."/>
            <person name="Labrenz M."/>
            <person name="Spormann A.M."/>
            <person name="Op Den Camp H."/>
            <person name="Overmann J."/>
            <person name="Amann R."/>
            <person name="Jetten M.S.M."/>
            <person name="Mascher T."/>
            <person name="Medema M.H."/>
            <person name="Devos D.P."/>
            <person name="Kaster A.-K."/>
            <person name="Ovreas L."/>
            <person name="Rohde M."/>
            <person name="Galperin M.Y."/>
            <person name="Jogler C."/>
        </authorList>
    </citation>
    <scope>NUCLEOTIDE SEQUENCE [LARGE SCALE GENOMIC DNA]</scope>
    <source>
        <strain evidence="4 5">Pla108</strain>
    </source>
</reference>
<name>A0A5C6AJJ7_9BACT</name>
<evidence type="ECO:0000256" key="1">
    <source>
        <dbReference type="SAM" id="MobiDB-lite"/>
    </source>
</evidence>
<dbReference type="AlphaFoldDB" id="A0A5C6AJJ7"/>
<feature type="signal peptide" evidence="3">
    <location>
        <begin position="1"/>
        <end position="23"/>
    </location>
</feature>
<feature type="transmembrane region" description="Helical" evidence="2">
    <location>
        <begin position="241"/>
        <end position="260"/>
    </location>
</feature>
<keyword evidence="3" id="KW-0732">Signal</keyword>
<gene>
    <name evidence="4" type="ORF">Pla108_02820</name>
</gene>
<feature type="region of interest" description="Disordered" evidence="1">
    <location>
        <begin position="33"/>
        <end position="114"/>
    </location>
</feature>
<dbReference type="Proteomes" id="UP000317421">
    <property type="component" value="Unassembled WGS sequence"/>
</dbReference>
<proteinExistence type="predicted"/>
<evidence type="ECO:0000256" key="3">
    <source>
        <dbReference type="SAM" id="SignalP"/>
    </source>
</evidence>
<dbReference type="EMBL" id="SJPR01000001">
    <property type="protein sequence ID" value="TWT99345.1"/>
    <property type="molecule type" value="Genomic_DNA"/>
</dbReference>
<protein>
    <submittedName>
        <fullName evidence="4">Uncharacterized protein</fullName>
    </submittedName>
</protein>
<comment type="caution">
    <text evidence="4">The sequence shown here is derived from an EMBL/GenBank/DDBJ whole genome shotgun (WGS) entry which is preliminary data.</text>
</comment>
<feature type="chain" id="PRO_5022812784" evidence="3">
    <location>
        <begin position="24"/>
        <end position="283"/>
    </location>
</feature>
<evidence type="ECO:0000256" key="2">
    <source>
        <dbReference type="SAM" id="Phobius"/>
    </source>
</evidence>
<evidence type="ECO:0000313" key="5">
    <source>
        <dbReference type="Proteomes" id="UP000317421"/>
    </source>
</evidence>
<keyword evidence="2" id="KW-1133">Transmembrane helix</keyword>
<accession>A0A5C6AJJ7</accession>
<feature type="transmembrane region" description="Helical" evidence="2">
    <location>
        <begin position="162"/>
        <end position="185"/>
    </location>
</feature>
<evidence type="ECO:0000313" key="4">
    <source>
        <dbReference type="EMBL" id="TWT99345.1"/>
    </source>
</evidence>
<keyword evidence="5" id="KW-1185">Reference proteome</keyword>